<proteinExistence type="predicted"/>
<evidence type="ECO:0000259" key="1">
    <source>
        <dbReference type="Pfam" id="PF00557"/>
    </source>
</evidence>
<dbReference type="InterPro" id="IPR029149">
    <property type="entry name" value="Creatin/AminoP/Spt16_N"/>
</dbReference>
<dbReference type="eggNOG" id="COG0006">
    <property type="taxonomic scope" value="Bacteria"/>
</dbReference>
<dbReference type="PANTHER" id="PTHR46112">
    <property type="entry name" value="AMINOPEPTIDASE"/>
    <property type="match status" value="1"/>
</dbReference>
<dbReference type="InterPro" id="IPR036005">
    <property type="entry name" value="Creatinase/aminopeptidase-like"/>
</dbReference>
<dbReference type="SUPFAM" id="SSF53092">
    <property type="entry name" value="Creatinase/prolidase N-terminal domain"/>
    <property type="match status" value="1"/>
</dbReference>
<dbReference type="OrthoDB" id="9806388at2"/>
<keyword evidence="4" id="KW-1185">Reference proteome</keyword>
<dbReference type="RefSeq" id="WP_008869115.1">
    <property type="nucleotide sequence ID" value="NZ_ACJN02000001.1"/>
</dbReference>
<dbReference type="InterPro" id="IPR000994">
    <property type="entry name" value="Pept_M24"/>
</dbReference>
<sequence>MNKPKIMTGWKRILSLQQRAQEMYLTGVFIHKPENIYYFTSVYPHEPSFVLVPTEGEPELVAARSVLEEAKRDSLIPVTAGDMDIARSAYERMVDKKMLRPPPNTFLKGMMRKVSESPIGIEVDYLSLFLFKYFQIRNHMNITHEINALREIKDSFEVQRIEEACSIADQAMEHLRQKIRVGVSEKELSGIFDARAKALGAEESKCRIKSGPGTALAFSRWMDQELENGPLLIDYGVRIKGYWSDITRMFYLGSQPDSSFLEHYNLVLQARQAALEKMHPGQSIYGPEEAIRELFRRKDLEQHMIYAAGHGIGLEVHEEPLLGSAPDATREEEEDKEASLLAQSGLGSSFMSLTREMEHHIEPAFARGHVVALEPGLYFQELGVRVEDVVHISDKPRVLSSLSTDPRDMVIPA</sequence>
<accession>D6SMS6</accession>
<feature type="domain" description="Creatinase N-terminal" evidence="2">
    <location>
        <begin position="12"/>
        <end position="152"/>
    </location>
</feature>
<dbReference type="InterPro" id="IPR050659">
    <property type="entry name" value="Peptidase_M24B"/>
</dbReference>
<feature type="domain" description="Peptidase M24" evidence="1">
    <location>
        <begin position="160"/>
        <end position="393"/>
    </location>
</feature>
<dbReference type="Pfam" id="PF00557">
    <property type="entry name" value="Peptidase_M24"/>
    <property type="match status" value="1"/>
</dbReference>
<organism evidence="3 4">
    <name type="scientific">Desulfonatronospira thiodismutans ASO3-1</name>
    <dbReference type="NCBI Taxonomy" id="555779"/>
    <lineage>
        <taxon>Bacteria</taxon>
        <taxon>Pseudomonadati</taxon>
        <taxon>Thermodesulfobacteriota</taxon>
        <taxon>Desulfovibrionia</taxon>
        <taxon>Desulfovibrionales</taxon>
        <taxon>Desulfonatronovibrionaceae</taxon>
        <taxon>Desulfonatronospira</taxon>
    </lineage>
</organism>
<name>D6SMS6_9BACT</name>
<dbReference type="SUPFAM" id="SSF55920">
    <property type="entry name" value="Creatinase/aminopeptidase"/>
    <property type="match status" value="1"/>
</dbReference>
<dbReference type="InterPro" id="IPR000587">
    <property type="entry name" value="Creatinase_N"/>
</dbReference>
<gene>
    <name evidence="3" type="ORF">Dthio_PD3429</name>
</gene>
<evidence type="ECO:0000313" key="4">
    <source>
        <dbReference type="Proteomes" id="UP000005496"/>
    </source>
</evidence>
<dbReference type="Proteomes" id="UP000005496">
    <property type="component" value="Unassembled WGS sequence"/>
</dbReference>
<evidence type="ECO:0000259" key="2">
    <source>
        <dbReference type="Pfam" id="PF01321"/>
    </source>
</evidence>
<evidence type="ECO:0000313" key="3">
    <source>
        <dbReference type="EMBL" id="EFI35987.1"/>
    </source>
</evidence>
<reference evidence="3" key="1">
    <citation type="submission" date="2010-05" db="EMBL/GenBank/DDBJ databases">
        <title>The draft genome of Desulfonatronospira thiodismutans ASO3-1.</title>
        <authorList>
            <consortium name="US DOE Joint Genome Institute (JGI-PGF)"/>
            <person name="Lucas S."/>
            <person name="Copeland A."/>
            <person name="Lapidus A."/>
            <person name="Cheng J.-F."/>
            <person name="Bruce D."/>
            <person name="Goodwin L."/>
            <person name="Pitluck S."/>
            <person name="Chertkov O."/>
            <person name="Brettin T."/>
            <person name="Detter J.C."/>
            <person name="Han C."/>
            <person name="Land M.L."/>
            <person name="Hauser L."/>
            <person name="Kyrpides N."/>
            <person name="Mikhailova N."/>
            <person name="Muyzer G."/>
            <person name="Woyke T."/>
        </authorList>
    </citation>
    <scope>NUCLEOTIDE SEQUENCE [LARGE SCALE GENOMIC DNA]</scope>
    <source>
        <strain evidence="3">ASO3-1</strain>
    </source>
</reference>
<dbReference type="AlphaFoldDB" id="D6SMS6"/>
<dbReference type="Gene3D" id="3.40.350.10">
    <property type="entry name" value="Creatinase/prolidase N-terminal domain"/>
    <property type="match status" value="1"/>
</dbReference>
<dbReference type="PANTHER" id="PTHR46112:SF2">
    <property type="entry name" value="XAA-PRO AMINOPEPTIDASE P-RELATED"/>
    <property type="match status" value="1"/>
</dbReference>
<dbReference type="EMBL" id="ACJN02000001">
    <property type="protein sequence ID" value="EFI35987.1"/>
    <property type="molecule type" value="Genomic_DNA"/>
</dbReference>
<comment type="caution">
    <text evidence="3">The sequence shown here is derived from an EMBL/GenBank/DDBJ whole genome shotgun (WGS) entry which is preliminary data.</text>
</comment>
<protein>
    <submittedName>
        <fullName evidence="3">Peptidase M24</fullName>
    </submittedName>
</protein>
<dbReference type="Gene3D" id="3.90.230.10">
    <property type="entry name" value="Creatinase/methionine aminopeptidase superfamily"/>
    <property type="match status" value="1"/>
</dbReference>
<dbReference type="Pfam" id="PF01321">
    <property type="entry name" value="Creatinase_N"/>
    <property type="match status" value="1"/>
</dbReference>